<protein>
    <submittedName>
        <fullName evidence="2">Uncharacterized protein</fullName>
    </submittedName>
</protein>
<proteinExistence type="predicted"/>
<evidence type="ECO:0000313" key="3">
    <source>
        <dbReference type="Proteomes" id="UP000316030"/>
    </source>
</evidence>
<gene>
    <name evidence="2" type="ORF">SAMN06265173_12937</name>
</gene>
<dbReference type="AlphaFoldDB" id="A0A521FHT3"/>
<evidence type="ECO:0000256" key="1">
    <source>
        <dbReference type="SAM" id="MobiDB-lite"/>
    </source>
</evidence>
<name>A0A521FHT3_9RHOB</name>
<reference evidence="2 3" key="1">
    <citation type="submission" date="2017-05" db="EMBL/GenBank/DDBJ databases">
        <authorList>
            <person name="Varghese N."/>
            <person name="Submissions S."/>
        </authorList>
    </citation>
    <scope>NUCLEOTIDE SEQUENCE [LARGE SCALE GENOMIC DNA]</scope>
    <source>
        <strain evidence="2 3">DSM 29506</strain>
    </source>
</reference>
<dbReference type="EMBL" id="FXTO01000029">
    <property type="protein sequence ID" value="SMO95140.1"/>
    <property type="molecule type" value="Genomic_DNA"/>
</dbReference>
<dbReference type="Proteomes" id="UP000316030">
    <property type="component" value="Unassembled WGS sequence"/>
</dbReference>
<sequence length="39" mass="4125">MAQQQDPAQKPQQQQSAAPQPAPVAGQQGQAIFTDYASI</sequence>
<accession>A0A521FHT3</accession>
<organism evidence="2 3">
    <name type="scientific">Thalassovita litoralis</name>
    <dbReference type="NCBI Taxonomy" id="1010611"/>
    <lineage>
        <taxon>Bacteria</taxon>
        <taxon>Pseudomonadati</taxon>
        <taxon>Pseudomonadota</taxon>
        <taxon>Alphaproteobacteria</taxon>
        <taxon>Rhodobacterales</taxon>
        <taxon>Roseobacteraceae</taxon>
        <taxon>Thalassovita</taxon>
    </lineage>
</organism>
<feature type="region of interest" description="Disordered" evidence="1">
    <location>
        <begin position="1"/>
        <end position="39"/>
    </location>
</feature>
<evidence type="ECO:0000313" key="2">
    <source>
        <dbReference type="EMBL" id="SMO95140.1"/>
    </source>
</evidence>
<feature type="compositionally biased region" description="Low complexity" evidence="1">
    <location>
        <begin position="1"/>
        <end position="31"/>
    </location>
</feature>
<keyword evidence="3" id="KW-1185">Reference proteome</keyword>